<sequence>MKFAAPASSVLALSVLLLAAPLTSAQAAPAASAPTVAKSNLVTMPGYSLTAAGGWIMLKNTYQGDAALAGVALAGPAVKGKLNPSFIVTVTDVSNVPKANRTLGVARDVRADELPTVVQEFKWLGERTVKVGGSSTLGVLWSYSGKEEGVSHRWSQLMTLRGDKLYTVTLALPEGTRPEVAAAGRDMLDSFKLR</sequence>
<dbReference type="InParanoid" id="Q9RSH8"/>
<dbReference type="Gene3D" id="3.40.1000.10">
    <property type="entry name" value="Mog1/PsbP, alpha/beta/alpha sandwich"/>
    <property type="match status" value="1"/>
</dbReference>
<dbReference type="RefSeq" id="WP_010888777.1">
    <property type="nucleotide sequence ID" value="NC_001263.1"/>
</dbReference>
<name>Q9RSH8_DEIRA</name>
<evidence type="ECO:0000313" key="3">
    <source>
        <dbReference type="Proteomes" id="UP000002524"/>
    </source>
</evidence>
<dbReference type="PIR" id="E75307">
    <property type="entry name" value="E75307"/>
</dbReference>
<dbReference type="GeneID" id="69518387"/>
<dbReference type="EnsemblBacteria" id="AAF11708">
    <property type="protein sequence ID" value="AAF11708"/>
    <property type="gene ID" value="DR_2146"/>
</dbReference>
<organism evidence="2 3">
    <name type="scientific">Deinococcus radiodurans (strain ATCC 13939 / DSM 20539 / JCM 16871 / CCUG 27074 / LMG 4051 / NBRC 15346 / NCIMB 9279 / VKM B-1422 / R1)</name>
    <dbReference type="NCBI Taxonomy" id="243230"/>
    <lineage>
        <taxon>Bacteria</taxon>
        <taxon>Thermotogati</taxon>
        <taxon>Deinococcota</taxon>
        <taxon>Deinococci</taxon>
        <taxon>Deinococcales</taxon>
        <taxon>Deinococcaceae</taxon>
        <taxon>Deinococcus</taxon>
    </lineage>
</organism>
<reference evidence="2 3" key="1">
    <citation type="journal article" date="1999" name="Science">
        <title>Genome sequence of the radioresistant bacterium Deinococcus radiodurans R1.</title>
        <authorList>
            <person name="White O."/>
            <person name="Eisen J.A."/>
            <person name="Heidelberg J.F."/>
            <person name="Hickey E.K."/>
            <person name="Peterson J.D."/>
            <person name="Dodson R.J."/>
            <person name="Haft D.H."/>
            <person name="Gwinn M.L."/>
            <person name="Nelson W.C."/>
            <person name="Richardson D.L."/>
            <person name="Moffat K.S."/>
            <person name="Qin H."/>
            <person name="Jiang L."/>
            <person name="Pamphile W."/>
            <person name="Crosby M."/>
            <person name="Shen M."/>
            <person name="Vamathevan J.J."/>
            <person name="Lam P."/>
            <person name="McDonald L."/>
            <person name="Utterback T."/>
            <person name="Zalewski C."/>
            <person name="Makarova K.S."/>
            <person name="Aravind L."/>
            <person name="Daly M.J."/>
            <person name="Minton K.W."/>
            <person name="Fleischmann R.D."/>
            <person name="Ketchum K.A."/>
            <person name="Nelson K.E."/>
            <person name="Salzberg S."/>
            <person name="Smith H.O."/>
            <person name="Venter J.C."/>
            <person name="Fraser C.M."/>
        </authorList>
    </citation>
    <scope>NUCLEOTIDE SEQUENCE [LARGE SCALE GENOMIC DNA]</scope>
    <source>
        <strain evidence="3">ATCC 13939 / DSM 20539 / JCM 16871 / LMG 4051 / NBRC 15346 / NCIMB 9279 / R1 / VKM B-1422</strain>
    </source>
</reference>
<dbReference type="STRING" id="243230.DR_2146"/>
<evidence type="ECO:0008006" key="4">
    <source>
        <dbReference type="Google" id="ProtNLM"/>
    </source>
</evidence>
<keyword evidence="1" id="KW-0732">Signal</keyword>
<feature type="chain" id="PRO_5009974209" description="PsbP C-terminal domain-containing protein" evidence="1">
    <location>
        <begin position="28"/>
        <end position="194"/>
    </location>
</feature>
<evidence type="ECO:0000313" key="2">
    <source>
        <dbReference type="EMBL" id="AAF11708.1"/>
    </source>
</evidence>
<dbReference type="OrthoDB" id="68565at2"/>
<dbReference type="SMR" id="Q9RSH8"/>
<feature type="signal peptide" evidence="1">
    <location>
        <begin position="1"/>
        <end position="27"/>
    </location>
</feature>
<dbReference type="PaxDb" id="243230-DR_2146"/>
<dbReference type="KEGG" id="dra:DR_2146"/>
<dbReference type="EMBL" id="AE000513">
    <property type="protein sequence ID" value="AAF11708.1"/>
    <property type="molecule type" value="Genomic_DNA"/>
</dbReference>
<dbReference type="Proteomes" id="UP000002524">
    <property type="component" value="Chromosome 1"/>
</dbReference>
<dbReference type="HOGENOM" id="CLU_1400495_0_0_0"/>
<proteinExistence type="predicted"/>
<accession>Q9RSH8</accession>
<dbReference type="PATRIC" id="fig|243230.17.peg.2370"/>
<protein>
    <recommendedName>
        <fullName evidence="4">PsbP C-terminal domain-containing protein</fullName>
    </recommendedName>
</protein>
<keyword evidence="3" id="KW-1185">Reference proteome</keyword>
<gene>
    <name evidence="2" type="ordered locus">DR_2146</name>
</gene>
<evidence type="ECO:0000256" key="1">
    <source>
        <dbReference type="SAM" id="SignalP"/>
    </source>
</evidence>
<dbReference type="AlphaFoldDB" id="Q9RSH8"/>